<dbReference type="GO" id="GO:0016787">
    <property type="term" value="F:hydrolase activity"/>
    <property type="evidence" value="ECO:0007669"/>
    <property type="project" value="UniProtKB-KW"/>
</dbReference>
<dbReference type="InterPro" id="IPR004843">
    <property type="entry name" value="Calcineurin-like_PHP"/>
</dbReference>
<evidence type="ECO:0000256" key="4">
    <source>
        <dbReference type="ARBA" id="ARBA00025742"/>
    </source>
</evidence>
<reference evidence="6 7" key="1">
    <citation type="submission" date="2016-09" db="EMBL/GenBank/DDBJ databases">
        <title>Draft Genome Sequence of four Alteromonas macleodii strains isolated from copper coupons and grown long-term at elevated copper levels.</title>
        <authorList>
            <person name="Cusick K."/>
            <person name="Dale J."/>
            <person name="Little B."/>
            <person name="Biffinger J."/>
        </authorList>
    </citation>
    <scope>NUCLEOTIDE SEQUENCE [LARGE SCALE GENOMIC DNA]</scope>
    <source>
        <strain evidence="6 7">KCP01</strain>
    </source>
</reference>
<sequence length="277" mass="30929">MITLIQLSDCHLLKDKNKTGYAGIAPYKSLARVLSSVREYVVDSVDIKNYVAQKAASEPEQRAKHQVIVLVTGDISGDNSPESYEHFIALMEQYIEPANIEWFVLAGNHDNNPYFEKYLSSRYLKSNDPISFPNWQIHGLDTRAITNKQTAAGEVKESDIQALEQALIRSPQANHLVALHHHILPSNSWMDKHSLANGQQIAALIDEHPQVKAVIHGHVHSPLRQQIGVNKTLSYASPSTCWQWEMRPEFGVSNEAPGYQVMSLMDGGSVGVKVVRV</sequence>
<dbReference type="GO" id="GO:0046872">
    <property type="term" value="F:metal ion binding"/>
    <property type="evidence" value="ECO:0007669"/>
    <property type="project" value="UniProtKB-KW"/>
</dbReference>
<accession>A0AB36FXB8</accession>
<evidence type="ECO:0000256" key="2">
    <source>
        <dbReference type="ARBA" id="ARBA00022801"/>
    </source>
</evidence>
<evidence type="ECO:0000256" key="1">
    <source>
        <dbReference type="ARBA" id="ARBA00022723"/>
    </source>
</evidence>
<evidence type="ECO:0000256" key="3">
    <source>
        <dbReference type="ARBA" id="ARBA00023004"/>
    </source>
</evidence>
<evidence type="ECO:0000313" key="7">
    <source>
        <dbReference type="Proteomes" id="UP000095392"/>
    </source>
</evidence>
<dbReference type="PANTHER" id="PTHR42988">
    <property type="entry name" value="PHOSPHOHYDROLASE"/>
    <property type="match status" value="1"/>
</dbReference>
<dbReference type="Gene3D" id="3.60.21.10">
    <property type="match status" value="1"/>
</dbReference>
<comment type="caution">
    <text evidence="6">The sequence shown here is derived from an EMBL/GenBank/DDBJ whole genome shotgun (WGS) entry which is preliminary data.</text>
</comment>
<keyword evidence="7" id="KW-1185">Reference proteome</keyword>
<evidence type="ECO:0000313" key="6">
    <source>
        <dbReference type="EMBL" id="OES33472.1"/>
    </source>
</evidence>
<keyword evidence="3" id="KW-0408">Iron</keyword>
<gene>
    <name evidence="6" type="ORF">BFV95_0605</name>
</gene>
<organism evidence="6 7">
    <name type="scientific">Alteromonas macleodii</name>
    <name type="common">Pseudoalteromonas macleodii</name>
    <dbReference type="NCBI Taxonomy" id="28108"/>
    <lineage>
        <taxon>Bacteria</taxon>
        <taxon>Pseudomonadati</taxon>
        <taxon>Pseudomonadota</taxon>
        <taxon>Gammaproteobacteria</taxon>
        <taxon>Alteromonadales</taxon>
        <taxon>Alteromonadaceae</taxon>
        <taxon>Alteromonas/Salinimonas group</taxon>
        <taxon>Alteromonas</taxon>
    </lineage>
</organism>
<dbReference type="RefSeq" id="WP_061439460.1">
    <property type="nucleotide sequence ID" value="NZ_CP012202.1"/>
</dbReference>
<dbReference type="Pfam" id="PF00149">
    <property type="entry name" value="Metallophos"/>
    <property type="match status" value="1"/>
</dbReference>
<name>A0AB36FXB8_ALTMA</name>
<proteinExistence type="inferred from homology"/>
<dbReference type="PANTHER" id="PTHR42988:SF2">
    <property type="entry name" value="CYCLIC NUCLEOTIDE PHOSPHODIESTERASE CBUA0032-RELATED"/>
    <property type="match status" value="1"/>
</dbReference>
<dbReference type="InterPro" id="IPR029052">
    <property type="entry name" value="Metallo-depent_PP-like"/>
</dbReference>
<keyword evidence="2" id="KW-0378">Hydrolase</keyword>
<dbReference type="EMBL" id="MIPY01000008">
    <property type="protein sequence ID" value="OES33472.1"/>
    <property type="molecule type" value="Genomic_DNA"/>
</dbReference>
<keyword evidence="1" id="KW-0479">Metal-binding</keyword>
<protein>
    <submittedName>
        <fullName evidence="6">Calcineurin-like phosphoesterase family protein</fullName>
    </submittedName>
</protein>
<dbReference type="AlphaFoldDB" id="A0AB36FXB8"/>
<feature type="domain" description="Calcineurin-like phosphoesterase" evidence="5">
    <location>
        <begin position="3"/>
        <end position="222"/>
    </location>
</feature>
<dbReference type="InterPro" id="IPR050884">
    <property type="entry name" value="CNP_phosphodiesterase-III"/>
</dbReference>
<dbReference type="Proteomes" id="UP000095392">
    <property type="component" value="Unassembled WGS sequence"/>
</dbReference>
<evidence type="ECO:0000259" key="5">
    <source>
        <dbReference type="Pfam" id="PF00149"/>
    </source>
</evidence>
<comment type="similarity">
    <text evidence="4">Belongs to the cyclic nucleotide phosphodiesterase class-III family.</text>
</comment>
<dbReference type="SUPFAM" id="SSF56300">
    <property type="entry name" value="Metallo-dependent phosphatases"/>
    <property type="match status" value="1"/>
</dbReference>